<keyword evidence="1" id="KW-0328">Glycosyltransferase</keyword>
<evidence type="ECO:0000256" key="2">
    <source>
        <dbReference type="ARBA" id="ARBA00022679"/>
    </source>
</evidence>
<dbReference type="AlphaFoldDB" id="A0A133NGZ0"/>
<reference evidence="5" key="1">
    <citation type="submission" date="2016-01" db="EMBL/GenBank/DDBJ databases">
        <authorList>
            <person name="Mitreva M."/>
            <person name="Pepin K.H."/>
            <person name="Mihindukulasuriya K.A."/>
            <person name="Fulton R."/>
            <person name="Fronick C."/>
            <person name="O'Laughlin M."/>
            <person name="Miner T."/>
            <person name="Herter B."/>
            <person name="Rosa B.A."/>
            <person name="Cordes M."/>
            <person name="Tomlinson C."/>
            <person name="Wollam A."/>
            <person name="Palsikar V.B."/>
            <person name="Mardis E.R."/>
            <person name="Wilson R.K."/>
        </authorList>
    </citation>
    <scope>NUCLEOTIDE SEQUENCE [LARGE SCALE GENOMIC DNA]</scope>
    <source>
        <strain evidence="5">CMW8396</strain>
    </source>
</reference>
<organism evidence="4 5">
    <name type="scientific">Fusobacterium equinum</name>
    <dbReference type="NCBI Taxonomy" id="134605"/>
    <lineage>
        <taxon>Bacteria</taxon>
        <taxon>Fusobacteriati</taxon>
        <taxon>Fusobacteriota</taxon>
        <taxon>Fusobacteriia</taxon>
        <taxon>Fusobacteriales</taxon>
        <taxon>Fusobacteriaceae</taxon>
        <taxon>Fusobacterium</taxon>
    </lineage>
</organism>
<dbReference type="CDD" id="cd00761">
    <property type="entry name" value="Glyco_tranf_GTA_type"/>
    <property type="match status" value="1"/>
</dbReference>
<keyword evidence="5" id="KW-1185">Reference proteome</keyword>
<dbReference type="Pfam" id="PF00535">
    <property type="entry name" value="Glycos_transf_2"/>
    <property type="match status" value="1"/>
</dbReference>
<dbReference type="PANTHER" id="PTHR22916:SF51">
    <property type="entry name" value="GLYCOSYLTRANSFERASE EPSH-RELATED"/>
    <property type="match status" value="1"/>
</dbReference>
<dbReference type="InterPro" id="IPR029044">
    <property type="entry name" value="Nucleotide-diphossugar_trans"/>
</dbReference>
<evidence type="ECO:0000313" key="5">
    <source>
        <dbReference type="Proteomes" id="UP000070617"/>
    </source>
</evidence>
<name>A0A133NGZ0_9FUSO</name>
<dbReference type="GO" id="GO:0016757">
    <property type="term" value="F:glycosyltransferase activity"/>
    <property type="evidence" value="ECO:0007669"/>
    <property type="project" value="UniProtKB-KW"/>
</dbReference>
<dbReference type="RefSeq" id="WP_060793530.1">
    <property type="nucleotide sequence ID" value="NZ_KQ956522.1"/>
</dbReference>
<gene>
    <name evidence="4" type="ORF">HMPREF3206_00645</name>
</gene>
<dbReference type="PANTHER" id="PTHR22916">
    <property type="entry name" value="GLYCOSYLTRANSFERASE"/>
    <property type="match status" value="1"/>
</dbReference>
<dbReference type="PATRIC" id="fig|134605.3.peg.647"/>
<protein>
    <submittedName>
        <fullName evidence="4">Glycosyltransferase, group 2 family protein</fullName>
    </submittedName>
</protein>
<feature type="domain" description="Glycosyltransferase 2-like" evidence="3">
    <location>
        <begin position="7"/>
        <end position="174"/>
    </location>
</feature>
<sequence>MNDIELSIIIPVYNVELYLRKCLDTIYPLQMKKEVILIDDGSQDNSFGIMQEYKDKFPEETIIISQENKGVSAVRNRGLEVALGKYVAFLDSDDFINTIKYEEFFKRLKQEEVDILHGNGFYYQIDEKKEKIFETEDSIFIDTTLLGKEFYEKGYNLQIHRDYVCLNIYRREYLLENSLFFREGITYEDKIFSQEAFWKAEKIRYVPMFFYYYRQNSESITRKPRNVLDYFYVHNCLLDFALQEKISNLFVTKEIISIVRSLSKKEKVFNEEIYKKLWKLPKKNFLAYRNLLDMYFRKKKLKKINYEDILMKGHKKEG</sequence>
<evidence type="ECO:0000313" key="4">
    <source>
        <dbReference type="EMBL" id="KXA15559.1"/>
    </source>
</evidence>
<dbReference type="InterPro" id="IPR001173">
    <property type="entry name" value="Glyco_trans_2-like"/>
</dbReference>
<proteinExistence type="predicted"/>
<evidence type="ECO:0000256" key="1">
    <source>
        <dbReference type="ARBA" id="ARBA00022676"/>
    </source>
</evidence>
<comment type="caution">
    <text evidence="4">The sequence shown here is derived from an EMBL/GenBank/DDBJ whole genome shotgun (WGS) entry which is preliminary data.</text>
</comment>
<dbReference type="STRING" id="134605.HMPREF3206_00645"/>
<accession>A0A133NGZ0</accession>
<dbReference type="Gene3D" id="3.90.550.10">
    <property type="entry name" value="Spore Coat Polysaccharide Biosynthesis Protein SpsA, Chain A"/>
    <property type="match status" value="1"/>
</dbReference>
<keyword evidence="2 4" id="KW-0808">Transferase</keyword>
<dbReference type="EMBL" id="LRPX01000026">
    <property type="protein sequence ID" value="KXA15559.1"/>
    <property type="molecule type" value="Genomic_DNA"/>
</dbReference>
<dbReference type="Proteomes" id="UP000070617">
    <property type="component" value="Unassembled WGS sequence"/>
</dbReference>
<dbReference type="SUPFAM" id="SSF53448">
    <property type="entry name" value="Nucleotide-diphospho-sugar transferases"/>
    <property type="match status" value="1"/>
</dbReference>
<evidence type="ECO:0000259" key="3">
    <source>
        <dbReference type="Pfam" id="PF00535"/>
    </source>
</evidence>